<dbReference type="PANTHER" id="PTHR15830:SF10">
    <property type="entry name" value="TELOMERE LENGTH REGULATION PROTEIN TEL2 HOMOLOG"/>
    <property type="match status" value="1"/>
</dbReference>
<feature type="region of interest" description="Disordered" evidence="2">
    <location>
        <begin position="628"/>
        <end position="649"/>
    </location>
</feature>
<name>A0A9W8DRW6_9FUNG</name>
<dbReference type="OrthoDB" id="10258062at2759"/>
<gene>
    <name evidence="4" type="primary">TEL2</name>
    <name evidence="4" type="ORF">H4219_001423</name>
</gene>
<dbReference type="PANTHER" id="PTHR15830">
    <property type="entry name" value="TELOMERE LENGTH REGULATION PROTEIN TEL2 FAMILY MEMBER"/>
    <property type="match status" value="1"/>
</dbReference>
<sequence length="1132" mass="126354">MSQLDYTEWKRHFSELKLTACKALDEILTPKKTDSGSTKEADTNKNKQASVTLVNSKVEDEEEKDKDNVDGSGSIDLLLRPLKSTSIGQPKIVEIKPMVKIKPIKEPSNASLQPKYTLIAALEAPLLALGAIKEPPAYLNENKLRYAVGDREKPDWVKWWGSTTAYLSADSRRDKKPLTKLIDKVWPQWVVDVVLPAWQNQESITGVDSNNDWVKRCLDPYFFLDANQNDVYKAVIWNNISSIVSFLVKNEGSGKSSQPAIDLLAKLVKDGVTFPTQAYSRIFASNEANATPLPPLSNIHHANAISKIEALSCQKYLAESCALPDKIAALYETATLPKILSPDGYYGEMCLDIVKNIEFFNNAQDTKKAHEFLVLVISKLCRIGKSYLIAKAMDIVTTNSLVEGESTMIDNCLPKVVPPTRIVFLSRIVKSLPPVEFSKLWSACLSTWCSSLPETAKDNDADVYNHDVFVWTTRVANSIRILWCPSTIADDSDIPGPDNNAIIDAQSISFIIRQLSISPYPAALQRALVMSIKLLSTSNFEKNLAVIAKEIFSVWGQSHFVRSAPITLVKSLSTLLILIIGNLSPKSVFDLSKNSDFSDSIYNYFSSPTTITRLLGILVAEAMTRKASRSFPKQEQQSTEKGKKSKQKDNVEDDFAQLLPVDSSAALDFGLDDIVEQGKKDAVTSKRISEEVELIIRMRLLCLPLAKHVHMMMVTANKKSSETIAKIKAVNDPKVSKDLFVSKDAEKDTDIYERRPQSLVGPVQLKSDFVKPRKPAFIRQVLGYLSSKDDVMRVEAGLDSAVQVIKSSDIKELNEVCIDVAKRLTSLFNPGPDAKTLEWDNKRLVALTELGCRLPGKLGPFMCNLCFDRELNLSQRELILAAISSTAMRLSGTHMMNADNSDSMGSQSLVELVEKTEKIQAKNDEEKTAIAPGKTTWKSKRLDIAKSSAQNSNINSDAQTWSRISGPAFFFPLISQFVYRSHHPDSKFDLRKEAMLIPKYLSTLAIIVYTSGASIHQIKMDQEFWDMLLSFRHFKELTQHADILDNILFCLEILVSDDRSSLSTETLAREFGSQLSVTFAWINDMVNNDVLNPNANHKVARLLNRIGTIVNEHQNKILQKITGNFDGDSIFF</sequence>
<dbReference type="Proteomes" id="UP001150538">
    <property type="component" value="Unassembled WGS sequence"/>
</dbReference>
<dbReference type="GO" id="GO:0005829">
    <property type="term" value="C:cytosol"/>
    <property type="evidence" value="ECO:0007669"/>
    <property type="project" value="TreeGrafter"/>
</dbReference>
<dbReference type="Gene3D" id="1.25.40.720">
    <property type="entry name" value="Telomere length regulation protein 2, C-terminal domain"/>
    <property type="match status" value="2"/>
</dbReference>
<evidence type="ECO:0000313" key="5">
    <source>
        <dbReference type="Proteomes" id="UP001150538"/>
    </source>
</evidence>
<feature type="region of interest" description="Disordered" evidence="2">
    <location>
        <begin position="29"/>
        <end position="71"/>
    </location>
</feature>
<dbReference type="AlphaFoldDB" id="A0A9W8DRW6"/>
<evidence type="ECO:0000256" key="1">
    <source>
        <dbReference type="ARBA" id="ARBA00006133"/>
    </source>
</evidence>
<evidence type="ECO:0000259" key="3">
    <source>
        <dbReference type="Pfam" id="PF10193"/>
    </source>
</evidence>
<dbReference type="Pfam" id="PF10193">
    <property type="entry name" value="Telomere_reg-2"/>
    <property type="match status" value="1"/>
</dbReference>
<accession>A0A9W8DRW6</accession>
<protein>
    <submittedName>
        <fullName evidence="4">Telomere binding protein</fullName>
    </submittedName>
</protein>
<comment type="caution">
    <text evidence="4">The sequence shown here is derived from an EMBL/GenBank/DDBJ whole genome shotgun (WGS) entry which is preliminary data.</text>
</comment>
<feature type="compositionally biased region" description="Basic and acidic residues" evidence="2">
    <location>
        <begin position="29"/>
        <end position="45"/>
    </location>
</feature>
<organism evidence="4 5">
    <name type="scientific">Mycoemilia scoparia</name>
    <dbReference type="NCBI Taxonomy" id="417184"/>
    <lineage>
        <taxon>Eukaryota</taxon>
        <taxon>Fungi</taxon>
        <taxon>Fungi incertae sedis</taxon>
        <taxon>Zoopagomycota</taxon>
        <taxon>Kickxellomycotina</taxon>
        <taxon>Kickxellomycetes</taxon>
        <taxon>Kickxellales</taxon>
        <taxon>Kickxellaceae</taxon>
        <taxon>Mycoemilia</taxon>
    </lineage>
</organism>
<dbReference type="InterPro" id="IPR019337">
    <property type="entry name" value="Telomere_length_regulation_dom"/>
</dbReference>
<proteinExistence type="inferred from homology"/>
<dbReference type="InterPro" id="IPR051970">
    <property type="entry name" value="TEL2_Regulation"/>
</dbReference>
<feature type="domain" description="Telomere length regulation protein conserved" evidence="3">
    <location>
        <begin position="775"/>
        <end position="887"/>
    </location>
</feature>
<dbReference type="EMBL" id="JANBPU010000015">
    <property type="protein sequence ID" value="KAJ1920310.1"/>
    <property type="molecule type" value="Genomic_DNA"/>
</dbReference>
<dbReference type="GO" id="GO:0051879">
    <property type="term" value="F:Hsp90 protein binding"/>
    <property type="evidence" value="ECO:0007669"/>
    <property type="project" value="TreeGrafter"/>
</dbReference>
<keyword evidence="5" id="KW-1185">Reference proteome</keyword>
<dbReference type="GO" id="GO:0051083">
    <property type="term" value="P:'de novo' cotranslational protein folding"/>
    <property type="evidence" value="ECO:0007669"/>
    <property type="project" value="TreeGrafter"/>
</dbReference>
<evidence type="ECO:0000313" key="4">
    <source>
        <dbReference type="EMBL" id="KAJ1920310.1"/>
    </source>
</evidence>
<dbReference type="GO" id="GO:0042162">
    <property type="term" value="F:telomeric DNA binding"/>
    <property type="evidence" value="ECO:0007669"/>
    <property type="project" value="TreeGrafter"/>
</dbReference>
<reference evidence="4" key="1">
    <citation type="submission" date="2022-07" db="EMBL/GenBank/DDBJ databases">
        <title>Phylogenomic reconstructions and comparative analyses of Kickxellomycotina fungi.</title>
        <authorList>
            <person name="Reynolds N.K."/>
            <person name="Stajich J.E."/>
            <person name="Barry K."/>
            <person name="Grigoriev I.V."/>
            <person name="Crous P."/>
            <person name="Smith M.E."/>
        </authorList>
    </citation>
    <scope>NUCLEOTIDE SEQUENCE</scope>
    <source>
        <strain evidence="4">NBRC 100468</strain>
    </source>
</reference>
<feature type="compositionally biased region" description="Basic and acidic residues" evidence="2">
    <location>
        <begin position="638"/>
        <end position="649"/>
    </location>
</feature>
<evidence type="ECO:0000256" key="2">
    <source>
        <dbReference type="SAM" id="MobiDB-lite"/>
    </source>
</evidence>
<dbReference type="InterPro" id="IPR038528">
    <property type="entry name" value="TEL2_C_sf"/>
</dbReference>
<comment type="similarity">
    <text evidence="1">Belongs to the TEL2 family.</text>
</comment>